<dbReference type="KEGG" id="eao:BD94_1013"/>
<protein>
    <submittedName>
        <fullName evidence="1">Uncharacterized protein</fullName>
    </submittedName>
</protein>
<reference evidence="1" key="1">
    <citation type="journal article" date="2013" name="Lancet">
        <title>First case of E anophelis outbreak in an intensive-care unit.</title>
        <authorList>
            <person name="Teo J."/>
            <person name="Tan S.Y."/>
            <person name="Tay M."/>
            <person name="Ding Y."/>
            <person name="Kjelleberg S."/>
            <person name="Givskov M."/>
            <person name="Lin R.T."/>
            <person name="Yang L."/>
        </authorList>
    </citation>
    <scope>NUCLEOTIDE SEQUENCE [LARGE SCALE GENOMIC DNA]</scope>
    <source>
        <strain evidence="1">NUHP1</strain>
    </source>
</reference>
<dbReference type="eggNOG" id="ENOG502ZZQT">
    <property type="taxonomic scope" value="Bacteria"/>
</dbReference>
<sequence length="64" mass="6976">MKNLKKITRNELKSVIGGQPGMVELGGGGHIYGCPKYMHMEQSVALCDPEINPSDDCKPKCVND</sequence>
<accession>A0A077EDW2</accession>
<dbReference type="RefSeq" id="WP_024565284.1">
    <property type="nucleotide sequence ID" value="NZ_CP007547.1"/>
</dbReference>
<gene>
    <name evidence="1" type="ORF">BD94_1013</name>
</gene>
<evidence type="ECO:0000313" key="1">
    <source>
        <dbReference type="EMBL" id="AIL44788.1"/>
    </source>
</evidence>
<dbReference type="InterPro" id="IPR058074">
    <property type="entry name" value="Bacteriocin-like"/>
</dbReference>
<organism evidence="1 2">
    <name type="scientific">Elizabethkingia anophelis NUHP1</name>
    <dbReference type="NCBI Taxonomy" id="1338011"/>
    <lineage>
        <taxon>Bacteria</taxon>
        <taxon>Pseudomonadati</taxon>
        <taxon>Bacteroidota</taxon>
        <taxon>Flavobacteriia</taxon>
        <taxon>Flavobacteriales</taxon>
        <taxon>Weeksellaceae</taxon>
        <taxon>Elizabethkingia</taxon>
    </lineage>
</organism>
<dbReference type="NCBIfam" id="NF047798">
    <property type="entry name" value="leader_Chryseo"/>
    <property type="match status" value="1"/>
</dbReference>
<evidence type="ECO:0000313" key="2">
    <source>
        <dbReference type="Proteomes" id="UP000028933"/>
    </source>
</evidence>
<name>A0A077EDW2_9FLAO</name>
<dbReference type="AlphaFoldDB" id="A0A077EDW2"/>
<dbReference type="GeneID" id="66581985"/>
<reference evidence="1" key="2">
    <citation type="journal article" date="2015" name="Genome Biol. Evol.">
        <title>Complete Genome Sequence and Transcriptomic Analysis of the Novel Pathogen Elizabethkingia anophelis in Response to Oxidative Stress.</title>
        <authorList>
            <person name="Li Y."/>
            <person name="Liu Y."/>
            <person name="Chew S.C."/>
            <person name="Tay M."/>
            <person name="Salido M.M."/>
            <person name="Teo J."/>
            <person name="Lauro F.M."/>
            <person name="Givskov M."/>
            <person name="Yang L."/>
        </authorList>
    </citation>
    <scope>NUCLEOTIDE SEQUENCE</scope>
    <source>
        <strain evidence="1">NUHP1</strain>
    </source>
</reference>
<dbReference type="EMBL" id="CP007547">
    <property type="protein sequence ID" value="AIL44788.1"/>
    <property type="molecule type" value="Genomic_DNA"/>
</dbReference>
<dbReference type="Proteomes" id="UP000028933">
    <property type="component" value="Chromosome"/>
</dbReference>
<dbReference type="HOGENOM" id="CLU_2860624_0_0_10"/>
<proteinExistence type="predicted"/>